<protein>
    <recommendedName>
        <fullName evidence="3">Aminoglycoside phosphotransferase domain-containing protein</fullName>
    </recommendedName>
</protein>
<gene>
    <name evidence="1" type="ORF">KIN34_01160</name>
</gene>
<evidence type="ECO:0008006" key="3">
    <source>
        <dbReference type="Google" id="ProtNLM"/>
    </source>
</evidence>
<dbReference type="EMBL" id="JAHBOH010000001">
    <property type="protein sequence ID" value="MBT0992900.1"/>
    <property type="molecule type" value="Genomic_DNA"/>
</dbReference>
<comment type="caution">
    <text evidence="1">The sequence shown here is derived from an EMBL/GenBank/DDBJ whole genome shotgun (WGS) entry which is preliminary data.</text>
</comment>
<evidence type="ECO:0000313" key="1">
    <source>
        <dbReference type="EMBL" id="MBT0992900.1"/>
    </source>
</evidence>
<keyword evidence="2" id="KW-1185">Reference proteome</keyword>
<dbReference type="RefSeq" id="WP_214345892.1">
    <property type="nucleotide sequence ID" value="NZ_JAHBOH010000001.1"/>
</dbReference>
<proteinExistence type="predicted"/>
<accession>A0ABS5TUU3</accession>
<organism evidence="1 2">
    <name type="scientific">Cellulomonas fulva</name>
    <dbReference type="NCBI Taxonomy" id="2835530"/>
    <lineage>
        <taxon>Bacteria</taxon>
        <taxon>Bacillati</taxon>
        <taxon>Actinomycetota</taxon>
        <taxon>Actinomycetes</taxon>
        <taxon>Micrococcales</taxon>
        <taxon>Cellulomonadaceae</taxon>
        <taxon>Cellulomonas</taxon>
    </lineage>
</organism>
<dbReference type="InterPro" id="IPR011009">
    <property type="entry name" value="Kinase-like_dom_sf"/>
</dbReference>
<reference evidence="1 2" key="1">
    <citation type="submission" date="2021-05" db="EMBL/GenBank/DDBJ databases">
        <title>Description of Cellulomonas sp. DKR-3 sp. nov.</title>
        <authorList>
            <person name="Dahal R.H."/>
            <person name="Chaudhary D.K."/>
        </authorList>
    </citation>
    <scope>NUCLEOTIDE SEQUENCE [LARGE SCALE GENOMIC DNA]</scope>
    <source>
        <strain evidence="1 2">DKR-3</strain>
    </source>
</reference>
<dbReference type="Proteomes" id="UP000722125">
    <property type="component" value="Unassembled WGS sequence"/>
</dbReference>
<name>A0ABS5TUU3_9CELL</name>
<evidence type="ECO:0000313" key="2">
    <source>
        <dbReference type="Proteomes" id="UP000722125"/>
    </source>
</evidence>
<sequence length="443" mass="47406">MREQPDATRPGAWQVDGSGGTALDALVRQLWAPWVDEGAARVVVSRSLSGGPDRREAGDGWRTRERYWAAPDARAATMLVPAVGPRRTAALLKAYGGLRDPRTAAVRASLASAARCGLPAGLDRVDVQVREGADVALPLDRLRSALHRPDAVPAIGVRRGANAKPTLQLFGAGGEPVAFAKLAWDEQSTRYVETERTTLEELAGTPGVAAVLASGEIEGRPYVALAPLPPDARRVRSAAAGPSAPELARLAPAVRRGHAGGTEHLRGLDERLGRHDEQDRADLELRRATRSLLEAVFADRTELPVAARWHGDLVPWNVARAGDGVLWVWDWETCEPDAVVGLDALHWFTHAPRRPGPGELATRLRSAAQDATGTLLALGCGRRARELVLAVYALVLAERGMALARARGGWGAVLVQSGDLLEAVRDIARVTFPRGDQRGESGH</sequence>
<dbReference type="SUPFAM" id="SSF56112">
    <property type="entry name" value="Protein kinase-like (PK-like)"/>
    <property type="match status" value="1"/>
</dbReference>